<organism evidence="6 7">
    <name type="scientific">Danaus chrysippus</name>
    <name type="common">African queen</name>
    <dbReference type="NCBI Taxonomy" id="151541"/>
    <lineage>
        <taxon>Eukaryota</taxon>
        <taxon>Metazoa</taxon>
        <taxon>Ecdysozoa</taxon>
        <taxon>Arthropoda</taxon>
        <taxon>Hexapoda</taxon>
        <taxon>Insecta</taxon>
        <taxon>Pterygota</taxon>
        <taxon>Neoptera</taxon>
        <taxon>Endopterygota</taxon>
        <taxon>Lepidoptera</taxon>
        <taxon>Glossata</taxon>
        <taxon>Ditrysia</taxon>
        <taxon>Papilionoidea</taxon>
        <taxon>Nymphalidae</taxon>
        <taxon>Danainae</taxon>
        <taxon>Danaini</taxon>
        <taxon>Danaina</taxon>
        <taxon>Danaus</taxon>
        <taxon>Anosia</taxon>
    </lineage>
</organism>
<dbReference type="SUPFAM" id="SSF47473">
    <property type="entry name" value="EF-hand"/>
    <property type="match status" value="1"/>
</dbReference>
<evidence type="ECO:0000256" key="3">
    <source>
        <dbReference type="SAM" id="Coils"/>
    </source>
</evidence>
<dbReference type="InterPro" id="IPR050341">
    <property type="entry name" value="PP1_catalytic_subunit"/>
</dbReference>
<dbReference type="Pfam" id="PF00149">
    <property type="entry name" value="Metallophos"/>
    <property type="match status" value="1"/>
</dbReference>
<dbReference type="InterPro" id="IPR006186">
    <property type="entry name" value="Ser/Thr-sp_prot-phosphatase"/>
</dbReference>
<feature type="region of interest" description="Disordered" evidence="4">
    <location>
        <begin position="1"/>
        <end position="49"/>
    </location>
</feature>
<comment type="catalytic activity">
    <reaction evidence="2">
        <text>O-phospho-L-threonyl-[protein] + H2O = L-threonyl-[protein] + phosphate</text>
        <dbReference type="Rhea" id="RHEA:47004"/>
        <dbReference type="Rhea" id="RHEA-COMP:11060"/>
        <dbReference type="Rhea" id="RHEA-COMP:11605"/>
        <dbReference type="ChEBI" id="CHEBI:15377"/>
        <dbReference type="ChEBI" id="CHEBI:30013"/>
        <dbReference type="ChEBI" id="CHEBI:43474"/>
        <dbReference type="ChEBI" id="CHEBI:61977"/>
        <dbReference type="EC" id="3.1.3.16"/>
    </reaction>
</comment>
<dbReference type="GO" id="GO:0005634">
    <property type="term" value="C:nucleus"/>
    <property type="evidence" value="ECO:0007669"/>
    <property type="project" value="TreeGrafter"/>
</dbReference>
<dbReference type="SMART" id="SM00156">
    <property type="entry name" value="PP2Ac"/>
    <property type="match status" value="1"/>
</dbReference>
<dbReference type="GO" id="GO:0004722">
    <property type="term" value="F:protein serine/threonine phosphatase activity"/>
    <property type="evidence" value="ECO:0007669"/>
    <property type="project" value="UniProtKB-EC"/>
</dbReference>
<reference evidence="6" key="1">
    <citation type="submission" date="2021-09" db="EMBL/GenBank/DDBJ databases">
        <authorList>
            <person name="Martin H S."/>
        </authorList>
    </citation>
    <scope>NUCLEOTIDE SEQUENCE</scope>
</reference>
<dbReference type="PRINTS" id="PR00114">
    <property type="entry name" value="STPHPHTASE"/>
</dbReference>
<keyword evidence="3" id="KW-0175">Coiled coil</keyword>
<evidence type="ECO:0000259" key="5">
    <source>
        <dbReference type="PROSITE" id="PS50222"/>
    </source>
</evidence>
<dbReference type="PROSITE" id="PS00125">
    <property type="entry name" value="SER_THR_PHOSPHATASE"/>
    <property type="match status" value="1"/>
</dbReference>
<keyword evidence="7" id="KW-1185">Reference proteome</keyword>
<feature type="coiled-coil region" evidence="3">
    <location>
        <begin position="59"/>
        <end position="86"/>
    </location>
</feature>
<accession>A0A8J2QW49</accession>
<comment type="caution">
    <text evidence="6">The sequence shown here is derived from an EMBL/GenBank/DDBJ whole genome shotgun (WGS) entry which is preliminary data.</text>
</comment>
<name>A0A8J2QW49_9NEOP</name>
<dbReference type="InterPro" id="IPR029052">
    <property type="entry name" value="Metallo-depent_PP-like"/>
</dbReference>
<dbReference type="SUPFAM" id="SSF56300">
    <property type="entry name" value="Metallo-dependent phosphatases"/>
    <property type="match status" value="1"/>
</dbReference>
<keyword evidence="2" id="KW-0378">Hydrolase</keyword>
<evidence type="ECO:0000256" key="4">
    <source>
        <dbReference type="SAM" id="MobiDB-lite"/>
    </source>
</evidence>
<protein>
    <recommendedName>
        <fullName evidence="2">Serine/threonine-protein phosphatase</fullName>
        <ecNumber evidence="2">3.1.3.16</ecNumber>
    </recommendedName>
</protein>
<dbReference type="GO" id="GO:0005509">
    <property type="term" value="F:calcium ion binding"/>
    <property type="evidence" value="ECO:0007669"/>
    <property type="project" value="InterPro"/>
</dbReference>
<evidence type="ECO:0000256" key="2">
    <source>
        <dbReference type="RuleBase" id="RU004273"/>
    </source>
</evidence>
<feature type="region of interest" description="Disordered" evidence="4">
    <location>
        <begin position="236"/>
        <end position="264"/>
    </location>
</feature>
<dbReference type="GO" id="GO:0005737">
    <property type="term" value="C:cytoplasm"/>
    <property type="evidence" value="ECO:0007669"/>
    <property type="project" value="TreeGrafter"/>
</dbReference>
<dbReference type="OrthoDB" id="256429at2759"/>
<dbReference type="EMBL" id="CAKASE010000057">
    <property type="protein sequence ID" value="CAG9566446.1"/>
    <property type="molecule type" value="Genomic_DNA"/>
</dbReference>
<dbReference type="Gene3D" id="3.60.21.10">
    <property type="match status" value="1"/>
</dbReference>
<dbReference type="AlphaFoldDB" id="A0A8J2QW49"/>
<feature type="compositionally biased region" description="Polar residues" evidence="4">
    <location>
        <begin position="24"/>
        <end position="49"/>
    </location>
</feature>
<dbReference type="InterPro" id="IPR002048">
    <property type="entry name" value="EF_hand_dom"/>
</dbReference>
<dbReference type="PROSITE" id="PS50222">
    <property type="entry name" value="EF_HAND_2"/>
    <property type="match status" value="1"/>
</dbReference>
<gene>
    <name evidence="6" type="ORF">DCHRY22_LOCUS7087</name>
</gene>
<dbReference type="InterPro" id="IPR004843">
    <property type="entry name" value="Calcineurin-like_PHP"/>
</dbReference>
<proteinExistence type="inferred from homology"/>
<dbReference type="Proteomes" id="UP000789524">
    <property type="component" value="Unassembled WGS sequence"/>
</dbReference>
<dbReference type="PANTHER" id="PTHR11668:SF496">
    <property type="entry name" value="SERINE_THREONINE-PROTEIN PHOSPHATASE"/>
    <property type="match status" value="1"/>
</dbReference>
<dbReference type="Gene3D" id="1.10.238.10">
    <property type="entry name" value="EF-hand"/>
    <property type="match status" value="1"/>
</dbReference>
<dbReference type="EC" id="3.1.3.16" evidence="2"/>
<dbReference type="InterPro" id="IPR011992">
    <property type="entry name" value="EF-hand-dom_pair"/>
</dbReference>
<comment type="similarity">
    <text evidence="1 2">Belongs to the PPP phosphatase family.</text>
</comment>
<evidence type="ECO:0000313" key="7">
    <source>
        <dbReference type="Proteomes" id="UP000789524"/>
    </source>
</evidence>
<feature type="compositionally biased region" description="Basic residues" evidence="4">
    <location>
        <begin position="1"/>
        <end position="13"/>
    </location>
</feature>
<dbReference type="PANTHER" id="PTHR11668">
    <property type="entry name" value="SERINE/THREONINE PROTEIN PHOSPHATASE"/>
    <property type="match status" value="1"/>
</dbReference>
<sequence>MKRKGKQRRRRLALQHIGNAPATLPTSDNEVPPSENINQRAQAGQQRSIQARRARNILIKKQVAQIAQLKSTIKCYKKRLQRSKGQYNMEIEKSPGTKVSALLNSPKSRDTVKKKILCREVLSQQLRDNFSDLTTQKEQRLFQRMISGKLVSKYVVLEGDKILKPIKKRKTKLTLIEVKRSTRRKSITLRKTIEIFMEEDSNSRVCAGKKDVVTKQGTRPAVTTLARRLTGERFAPYDEEERSRDVDRLTAGPGRHQGDRRHTYERMIVADSGRRHSTDNGGRSPKSRTQGLVQVHHRLMIRQRDICDVVSLLVYCPTERSYLVTKESNGEFWIPCSKSEKNCWKFTAHKIHFEILGMDTSSECSPLRIYKIWLPKHRRRCVYHAVYKVAIKADVKKRAKLRPSNRNRLQWLTSSELERQRAHATLRSPELALFAQLASGDILRSNEMDTGMIVEICEENVVVGCEVAGGAVALSTPYCKLIQAANYNREDQVLLYREFLSFVYPALYMSPKIFTRFMVDGGWQKSNCLSLFRAADISNRGGLSFMEMLLWTAAVEPETTHEEVAAEMRCKYIFRYFDGNRDCQLEYIELKELIAAARTACGLIADSLTVAKEADQCLRELCLSGAALLPLEEYLRWAVTECPGAASLLRAPVSCVARLRDLLYIQERIQSPMPTSKENLEPDDDVTANSNVANESSEAPALVRGVNGEYSLATCVVQLRRQAEPEIQHLNSFEVSSSTARLVSLYSNSLVLLGDGAAPTEAFAAVHYFASAIDKPAHRRVSGGGSVVVSKSAFSWVEANEGAALGARLLRLAERVRPLCLKEPRLLSLSSPVYAIGDLHGNLAALLAMEALLWPNGTALMPGGLLFLGDYVDRGPHGTELLTYLFAAKIQRPDAIHLIRGNHETREIQKMFTFYNECIDKYGEVEGLRIWNAVNDVFDVLPLAAIVDEKVFCCHGGIPPPWVCPLAAGVSRVPAPLPRPAEQSALAWELLWNDPVDESKAPAAVVLELNSSEGFARNWRRGVGHVFSARALRRFLKHNRLSAVLRAHQLHSRGFMVQLGGRLVSVFSSSHYCGGNNSSGVALLQRTVLRLLQVED</sequence>
<evidence type="ECO:0000313" key="6">
    <source>
        <dbReference type="EMBL" id="CAG9566446.1"/>
    </source>
</evidence>
<evidence type="ECO:0000256" key="1">
    <source>
        <dbReference type="ARBA" id="ARBA00008294"/>
    </source>
</evidence>
<dbReference type="CDD" id="cd00144">
    <property type="entry name" value="MPP_PPP_family"/>
    <property type="match status" value="1"/>
</dbReference>
<feature type="domain" description="EF-hand" evidence="5">
    <location>
        <begin position="565"/>
        <end position="600"/>
    </location>
</feature>